<dbReference type="RefSeq" id="WP_088154435.1">
    <property type="nucleotide sequence ID" value="NZ_NHON01000065.1"/>
</dbReference>
<dbReference type="CDD" id="cd06261">
    <property type="entry name" value="TM_PBP2"/>
    <property type="match status" value="1"/>
</dbReference>
<feature type="transmembrane region" description="Helical" evidence="7">
    <location>
        <begin position="127"/>
        <end position="149"/>
    </location>
</feature>
<evidence type="ECO:0000259" key="8">
    <source>
        <dbReference type="PROSITE" id="PS50928"/>
    </source>
</evidence>
<dbReference type="Pfam" id="PF00528">
    <property type="entry name" value="BPD_transp_1"/>
    <property type="match status" value="1"/>
</dbReference>
<evidence type="ECO:0000313" key="9">
    <source>
        <dbReference type="EMBL" id="OWJ64221.1"/>
    </source>
</evidence>
<evidence type="ECO:0000256" key="3">
    <source>
        <dbReference type="ARBA" id="ARBA00022475"/>
    </source>
</evidence>
<dbReference type="InterPro" id="IPR035906">
    <property type="entry name" value="MetI-like_sf"/>
</dbReference>
<gene>
    <name evidence="9" type="ORF">BWR60_25975</name>
</gene>
<evidence type="ECO:0000256" key="2">
    <source>
        <dbReference type="ARBA" id="ARBA00022448"/>
    </source>
</evidence>
<dbReference type="GO" id="GO:0055085">
    <property type="term" value="P:transmembrane transport"/>
    <property type="evidence" value="ECO:0007669"/>
    <property type="project" value="InterPro"/>
</dbReference>
<keyword evidence="3" id="KW-1003">Cell membrane</keyword>
<sequence length="313" mass="34162">MAAPAGAQALGTHARAPGGAQRRILVGRKLAPYVFLAPFLLLFAGFLIAPLLYAFQMSLFRETLVGGARFVGLDNYIRAIHDGSFWDGVGRLLQFGLMQIPVMLGLALVFALILDSGLALARGFFRVAFFIPYAVPGVIAALLWGYLYGPAFGPFSQMSEAMGFGRIDFLSGGGLLPSLANIAVWEYMGYNMIIYYAALQSVPRDLEEASAIDGATALQHSLRIKLPLIVPTIIVTVIFSIIGTLQLFTEPYLMRNLAPSQINSHYTPNYYAYTLAFISQQYNYSAAISFLLGAVVAVASYGFMLLTNRRGRR</sequence>
<comment type="similarity">
    <text evidence="7">Belongs to the binding-protein-dependent transport system permease family.</text>
</comment>
<dbReference type="InterPro" id="IPR051393">
    <property type="entry name" value="ABC_transporter_permease"/>
</dbReference>
<dbReference type="PANTHER" id="PTHR30193">
    <property type="entry name" value="ABC TRANSPORTER PERMEASE PROTEIN"/>
    <property type="match status" value="1"/>
</dbReference>
<keyword evidence="6 7" id="KW-0472">Membrane</keyword>
<dbReference type="Proteomes" id="UP000196655">
    <property type="component" value="Unassembled WGS sequence"/>
</dbReference>
<dbReference type="GO" id="GO:0005886">
    <property type="term" value="C:plasma membrane"/>
    <property type="evidence" value="ECO:0007669"/>
    <property type="project" value="UniProtKB-SubCell"/>
</dbReference>
<reference evidence="10" key="1">
    <citation type="submission" date="2017-05" db="EMBL/GenBank/DDBJ databases">
        <authorList>
            <person name="Macchi M."/>
            <person name="Festa S."/>
            <person name="Coppotelli B.M."/>
            <person name="Morelli I.S."/>
        </authorList>
    </citation>
    <scope>NUCLEOTIDE SEQUENCE [LARGE SCALE GENOMIC DNA]</scope>
    <source>
        <strain evidence="10">I</strain>
    </source>
</reference>
<accession>A0A211ZG27</accession>
<feature type="transmembrane region" description="Helical" evidence="7">
    <location>
        <begin position="169"/>
        <end position="188"/>
    </location>
</feature>
<comment type="subcellular location">
    <subcellularLocation>
        <location evidence="1 7">Cell membrane</location>
        <topology evidence="1 7">Multi-pass membrane protein</topology>
    </subcellularLocation>
</comment>
<feature type="domain" description="ABC transmembrane type-1" evidence="8">
    <location>
        <begin position="89"/>
        <end position="303"/>
    </location>
</feature>
<dbReference type="PANTHER" id="PTHR30193:SF41">
    <property type="entry name" value="DIACETYLCHITOBIOSE UPTAKE SYSTEM PERMEASE PROTEIN NGCF"/>
    <property type="match status" value="1"/>
</dbReference>
<organism evidence="9 10">
    <name type="scientific">Inquilinus limosus</name>
    <dbReference type="NCBI Taxonomy" id="171674"/>
    <lineage>
        <taxon>Bacteria</taxon>
        <taxon>Pseudomonadati</taxon>
        <taxon>Pseudomonadota</taxon>
        <taxon>Alphaproteobacteria</taxon>
        <taxon>Rhodospirillales</taxon>
        <taxon>Rhodospirillaceae</taxon>
        <taxon>Inquilinus</taxon>
    </lineage>
</organism>
<evidence type="ECO:0000313" key="10">
    <source>
        <dbReference type="Proteomes" id="UP000196655"/>
    </source>
</evidence>
<evidence type="ECO:0000256" key="5">
    <source>
        <dbReference type="ARBA" id="ARBA00022989"/>
    </source>
</evidence>
<keyword evidence="4 7" id="KW-0812">Transmembrane</keyword>
<dbReference type="Gene3D" id="1.10.3720.10">
    <property type="entry name" value="MetI-like"/>
    <property type="match status" value="1"/>
</dbReference>
<dbReference type="AlphaFoldDB" id="A0A211ZG27"/>
<feature type="transmembrane region" description="Helical" evidence="7">
    <location>
        <begin position="30"/>
        <end position="55"/>
    </location>
</feature>
<evidence type="ECO:0000256" key="7">
    <source>
        <dbReference type="RuleBase" id="RU363032"/>
    </source>
</evidence>
<evidence type="ECO:0000256" key="1">
    <source>
        <dbReference type="ARBA" id="ARBA00004651"/>
    </source>
</evidence>
<keyword evidence="5 7" id="KW-1133">Transmembrane helix</keyword>
<feature type="transmembrane region" description="Helical" evidence="7">
    <location>
        <begin position="228"/>
        <end position="248"/>
    </location>
</feature>
<dbReference type="SUPFAM" id="SSF161098">
    <property type="entry name" value="MetI-like"/>
    <property type="match status" value="1"/>
</dbReference>
<feature type="transmembrane region" description="Helical" evidence="7">
    <location>
        <begin position="284"/>
        <end position="306"/>
    </location>
</feature>
<feature type="transmembrane region" description="Helical" evidence="7">
    <location>
        <begin position="92"/>
        <end position="115"/>
    </location>
</feature>
<proteinExistence type="inferred from homology"/>
<name>A0A211ZG27_9PROT</name>
<protein>
    <submittedName>
        <fullName evidence="9">Sugar ABC transporter permease</fullName>
    </submittedName>
</protein>
<dbReference type="EMBL" id="NHON01000065">
    <property type="protein sequence ID" value="OWJ64221.1"/>
    <property type="molecule type" value="Genomic_DNA"/>
</dbReference>
<dbReference type="OrthoDB" id="9805778at2"/>
<keyword evidence="10" id="KW-1185">Reference proteome</keyword>
<evidence type="ECO:0000256" key="6">
    <source>
        <dbReference type="ARBA" id="ARBA00023136"/>
    </source>
</evidence>
<comment type="caution">
    <text evidence="9">The sequence shown here is derived from an EMBL/GenBank/DDBJ whole genome shotgun (WGS) entry which is preliminary data.</text>
</comment>
<keyword evidence="2 7" id="KW-0813">Transport</keyword>
<evidence type="ECO:0000256" key="4">
    <source>
        <dbReference type="ARBA" id="ARBA00022692"/>
    </source>
</evidence>
<dbReference type="InterPro" id="IPR000515">
    <property type="entry name" value="MetI-like"/>
</dbReference>
<dbReference type="PROSITE" id="PS50928">
    <property type="entry name" value="ABC_TM1"/>
    <property type="match status" value="1"/>
</dbReference>